<dbReference type="InterPro" id="IPR036312">
    <property type="entry name" value="Bifun_inhib/LTP/seed_sf"/>
</dbReference>
<evidence type="ECO:0000313" key="4">
    <source>
        <dbReference type="EMBL" id="MQL77882.1"/>
    </source>
</evidence>
<dbReference type="InterPro" id="IPR051636">
    <property type="entry name" value="Plant_LTP/defense-related"/>
</dbReference>
<feature type="signal peptide" evidence="2">
    <location>
        <begin position="1"/>
        <end position="25"/>
    </location>
</feature>
<dbReference type="PANTHER" id="PTHR31731">
    <property type="match status" value="1"/>
</dbReference>
<dbReference type="FunFam" id="1.10.110.10:FF:000003">
    <property type="entry name" value="pEARLI1-like lipid transfer protein 1"/>
    <property type="match status" value="1"/>
</dbReference>
<protein>
    <recommendedName>
        <fullName evidence="3">Bifunctional inhibitor/plant lipid transfer protein/seed storage helical domain-containing protein</fullName>
    </recommendedName>
</protein>
<dbReference type="Gene3D" id="1.10.110.10">
    <property type="entry name" value="Plant lipid-transfer and hydrophobic proteins"/>
    <property type="match status" value="1"/>
</dbReference>
<proteinExistence type="predicted"/>
<dbReference type="SMR" id="A0A843TYJ1"/>
<dbReference type="Proteomes" id="UP000652761">
    <property type="component" value="Unassembled WGS sequence"/>
</dbReference>
<evidence type="ECO:0000256" key="2">
    <source>
        <dbReference type="SAM" id="SignalP"/>
    </source>
</evidence>
<dbReference type="InterPro" id="IPR016140">
    <property type="entry name" value="Bifunc_inhib/LTP/seed_store"/>
</dbReference>
<comment type="caution">
    <text evidence="4">The sequence shown here is derived from an EMBL/GenBank/DDBJ whole genome shotgun (WGS) entry which is preliminary data.</text>
</comment>
<dbReference type="SMART" id="SM00499">
    <property type="entry name" value="AAI"/>
    <property type="match status" value="1"/>
</dbReference>
<dbReference type="AlphaFoldDB" id="A0A843TYJ1"/>
<dbReference type="InterPro" id="IPR027923">
    <property type="entry name" value="Hydrophob_seed_dom"/>
</dbReference>
<keyword evidence="5" id="KW-1185">Reference proteome</keyword>
<gene>
    <name evidence="4" type="ORF">Taro_010289</name>
</gene>
<feature type="chain" id="PRO_5032620814" description="Bifunctional inhibitor/plant lipid transfer protein/seed storage helical domain-containing protein" evidence="2">
    <location>
        <begin position="26"/>
        <end position="137"/>
    </location>
</feature>
<evidence type="ECO:0000256" key="1">
    <source>
        <dbReference type="ARBA" id="ARBA00022729"/>
    </source>
</evidence>
<reference evidence="4" key="1">
    <citation type="submission" date="2017-07" db="EMBL/GenBank/DDBJ databases">
        <title>Taro Niue Genome Assembly and Annotation.</title>
        <authorList>
            <person name="Atibalentja N."/>
            <person name="Keating K."/>
            <person name="Fields C.J."/>
        </authorList>
    </citation>
    <scope>NUCLEOTIDE SEQUENCE</scope>
    <source>
        <strain evidence="4">Niue_2</strain>
        <tissue evidence="4">Leaf</tissue>
    </source>
</reference>
<name>A0A843TYJ1_COLES</name>
<keyword evidence="1 2" id="KW-0732">Signal</keyword>
<dbReference type="OrthoDB" id="696558at2759"/>
<evidence type="ECO:0000259" key="3">
    <source>
        <dbReference type="SMART" id="SM00499"/>
    </source>
</evidence>
<dbReference type="Pfam" id="PF14547">
    <property type="entry name" value="Hydrophob_seed"/>
    <property type="match status" value="1"/>
</dbReference>
<dbReference type="SUPFAM" id="SSF47699">
    <property type="entry name" value="Bifunctional inhibitor/lipid-transfer protein/seed storage 2S albumin"/>
    <property type="match status" value="1"/>
</dbReference>
<feature type="domain" description="Bifunctional inhibitor/plant lipid transfer protein/seed storage helical" evidence="3">
    <location>
        <begin position="54"/>
        <end position="136"/>
    </location>
</feature>
<dbReference type="CDD" id="cd01958">
    <property type="entry name" value="HPS_like"/>
    <property type="match status" value="1"/>
</dbReference>
<dbReference type="EMBL" id="NMUH01000370">
    <property type="protein sequence ID" value="MQL77882.1"/>
    <property type="molecule type" value="Genomic_DNA"/>
</dbReference>
<sequence>MASAAQASAALFLSLNLIFFAVASGCGSCVPVPKPKHTPPPCAPTTPTPSAGKCPADTIKLGACANVLGGLLNLQLGKPPKTPCCTLLEGLADVEAAVCLCTVLKANILGIQLNLPIHLSLLLNYCGKNVPTGFICP</sequence>
<evidence type="ECO:0000313" key="5">
    <source>
        <dbReference type="Proteomes" id="UP000652761"/>
    </source>
</evidence>
<organism evidence="4 5">
    <name type="scientific">Colocasia esculenta</name>
    <name type="common">Wild taro</name>
    <name type="synonym">Arum esculentum</name>
    <dbReference type="NCBI Taxonomy" id="4460"/>
    <lineage>
        <taxon>Eukaryota</taxon>
        <taxon>Viridiplantae</taxon>
        <taxon>Streptophyta</taxon>
        <taxon>Embryophyta</taxon>
        <taxon>Tracheophyta</taxon>
        <taxon>Spermatophyta</taxon>
        <taxon>Magnoliopsida</taxon>
        <taxon>Liliopsida</taxon>
        <taxon>Araceae</taxon>
        <taxon>Aroideae</taxon>
        <taxon>Colocasieae</taxon>
        <taxon>Colocasia</taxon>
    </lineage>
</organism>
<accession>A0A843TYJ1</accession>